<keyword evidence="3" id="KW-1185">Reference proteome</keyword>
<sequence length="71" mass="8217">MRNVLIPRRTYRLVMRIIMILTVTLLIFTIRNLFVASIGIHHINSGIETCRDSLNDYYANQGIYVAGDVNY</sequence>
<evidence type="ECO:0000313" key="2">
    <source>
        <dbReference type="EMBL" id="SHI86508.1"/>
    </source>
</evidence>
<gene>
    <name evidence="2" type="ORF">SAMN02745229_03750</name>
</gene>
<dbReference type="OrthoDB" id="9932189at2"/>
<protein>
    <submittedName>
        <fullName evidence="2">Uncharacterized protein</fullName>
    </submittedName>
</protein>
<reference evidence="3" key="1">
    <citation type="submission" date="2016-11" db="EMBL/GenBank/DDBJ databases">
        <authorList>
            <person name="Varghese N."/>
            <person name="Submissions S."/>
        </authorList>
    </citation>
    <scope>NUCLEOTIDE SEQUENCE [LARGE SCALE GENOMIC DNA]</scope>
    <source>
        <strain evidence="3">DSM 3071</strain>
    </source>
</reference>
<dbReference type="STRING" id="1121131.SAMN02745229_03750"/>
<proteinExistence type="predicted"/>
<feature type="transmembrane region" description="Helical" evidence="1">
    <location>
        <begin position="12"/>
        <end position="34"/>
    </location>
</feature>
<name>A0A1M6EMI9_BUTFI</name>
<dbReference type="AlphaFoldDB" id="A0A1M6EMI9"/>
<evidence type="ECO:0000313" key="3">
    <source>
        <dbReference type="Proteomes" id="UP000184278"/>
    </source>
</evidence>
<dbReference type="EMBL" id="FQXK01000044">
    <property type="protein sequence ID" value="SHI86508.1"/>
    <property type="molecule type" value="Genomic_DNA"/>
</dbReference>
<dbReference type="Proteomes" id="UP000184278">
    <property type="component" value="Unassembled WGS sequence"/>
</dbReference>
<organism evidence="2 3">
    <name type="scientific">Butyrivibrio fibrisolvens DSM 3071</name>
    <dbReference type="NCBI Taxonomy" id="1121131"/>
    <lineage>
        <taxon>Bacteria</taxon>
        <taxon>Bacillati</taxon>
        <taxon>Bacillota</taxon>
        <taxon>Clostridia</taxon>
        <taxon>Lachnospirales</taxon>
        <taxon>Lachnospiraceae</taxon>
        <taxon>Butyrivibrio</taxon>
    </lineage>
</organism>
<keyword evidence="1" id="KW-0472">Membrane</keyword>
<accession>A0A1M6EMI9</accession>
<dbReference type="RefSeq" id="WP_073390028.1">
    <property type="nucleotide sequence ID" value="NZ_FQXK01000044.1"/>
</dbReference>
<evidence type="ECO:0000256" key="1">
    <source>
        <dbReference type="SAM" id="Phobius"/>
    </source>
</evidence>
<dbReference type="GeneID" id="89510314"/>
<keyword evidence="1" id="KW-1133">Transmembrane helix</keyword>
<keyword evidence="1" id="KW-0812">Transmembrane</keyword>